<organism evidence="1 2">
    <name type="scientific">Artomyces pyxidatus</name>
    <dbReference type="NCBI Taxonomy" id="48021"/>
    <lineage>
        <taxon>Eukaryota</taxon>
        <taxon>Fungi</taxon>
        <taxon>Dikarya</taxon>
        <taxon>Basidiomycota</taxon>
        <taxon>Agaricomycotina</taxon>
        <taxon>Agaricomycetes</taxon>
        <taxon>Russulales</taxon>
        <taxon>Auriscalpiaceae</taxon>
        <taxon>Artomyces</taxon>
    </lineage>
</organism>
<sequence>MHSSYRGYENAHITGTLPDALLVDSEGPRHAESRRHRPRACAFVLRAVCGASDVWIRRRDFSTEAGT</sequence>
<dbReference type="Proteomes" id="UP000814140">
    <property type="component" value="Unassembled WGS sequence"/>
</dbReference>
<keyword evidence="2" id="KW-1185">Reference proteome</keyword>
<dbReference type="EMBL" id="MU277203">
    <property type="protein sequence ID" value="KAI0063270.1"/>
    <property type="molecule type" value="Genomic_DNA"/>
</dbReference>
<gene>
    <name evidence="1" type="ORF">BV25DRAFT_1824317</name>
</gene>
<evidence type="ECO:0000313" key="1">
    <source>
        <dbReference type="EMBL" id="KAI0063270.1"/>
    </source>
</evidence>
<comment type="caution">
    <text evidence="1">The sequence shown here is derived from an EMBL/GenBank/DDBJ whole genome shotgun (WGS) entry which is preliminary data.</text>
</comment>
<reference evidence="1" key="1">
    <citation type="submission" date="2021-03" db="EMBL/GenBank/DDBJ databases">
        <authorList>
            <consortium name="DOE Joint Genome Institute"/>
            <person name="Ahrendt S."/>
            <person name="Looney B.P."/>
            <person name="Miyauchi S."/>
            <person name="Morin E."/>
            <person name="Drula E."/>
            <person name="Courty P.E."/>
            <person name="Chicoki N."/>
            <person name="Fauchery L."/>
            <person name="Kohler A."/>
            <person name="Kuo A."/>
            <person name="Labutti K."/>
            <person name="Pangilinan J."/>
            <person name="Lipzen A."/>
            <person name="Riley R."/>
            <person name="Andreopoulos W."/>
            <person name="He G."/>
            <person name="Johnson J."/>
            <person name="Barry K.W."/>
            <person name="Grigoriev I.V."/>
            <person name="Nagy L."/>
            <person name="Hibbett D."/>
            <person name="Henrissat B."/>
            <person name="Matheny P.B."/>
            <person name="Labbe J."/>
            <person name="Martin F."/>
        </authorList>
    </citation>
    <scope>NUCLEOTIDE SEQUENCE</scope>
    <source>
        <strain evidence="1">HHB10654</strain>
    </source>
</reference>
<evidence type="ECO:0000313" key="2">
    <source>
        <dbReference type="Proteomes" id="UP000814140"/>
    </source>
</evidence>
<proteinExistence type="predicted"/>
<reference evidence="1" key="2">
    <citation type="journal article" date="2022" name="New Phytol.">
        <title>Evolutionary transition to the ectomycorrhizal habit in the genomes of a hyperdiverse lineage of mushroom-forming fungi.</title>
        <authorList>
            <person name="Looney B."/>
            <person name="Miyauchi S."/>
            <person name="Morin E."/>
            <person name="Drula E."/>
            <person name="Courty P.E."/>
            <person name="Kohler A."/>
            <person name="Kuo A."/>
            <person name="LaButti K."/>
            <person name="Pangilinan J."/>
            <person name="Lipzen A."/>
            <person name="Riley R."/>
            <person name="Andreopoulos W."/>
            <person name="He G."/>
            <person name="Johnson J."/>
            <person name="Nolan M."/>
            <person name="Tritt A."/>
            <person name="Barry K.W."/>
            <person name="Grigoriev I.V."/>
            <person name="Nagy L.G."/>
            <person name="Hibbett D."/>
            <person name="Henrissat B."/>
            <person name="Matheny P.B."/>
            <person name="Labbe J."/>
            <person name="Martin F.M."/>
        </authorList>
    </citation>
    <scope>NUCLEOTIDE SEQUENCE</scope>
    <source>
        <strain evidence="1">HHB10654</strain>
    </source>
</reference>
<protein>
    <submittedName>
        <fullName evidence="1">Uncharacterized protein</fullName>
    </submittedName>
</protein>
<name>A0ACB8T5S7_9AGAM</name>
<accession>A0ACB8T5S7</accession>